<proteinExistence type="predicted"/>
<evidence type="ECO:0000313" key="3">
    <source>
        <dbReference type="EMBL" id="WNB17928.1"/>
    </source>
</evidence>
<feature type="coiled-coil region" evidence="1">
    <location>
        <begin position="156"/>
        <end position="239"/>
    </location>
</feature>
<dbReference type="Proteomes" id="UP001232019">
    <property type="component" value="Chromosome"/>
</dbReference>
<gene>
    <name evidence="3" type="ORF">QYS47_28595</name>
    <name evidence="2" type="ORF">QYS48_30040</name>
</gene>
<dbReference type="SUPFAM" id="SSF57997">
    <property type="entry name" value="Tropomyosin"/>
    <property type="match status" value="1"/>
</dbReference>
<accession>A0AA51RBD1</accession>
<organism evidence="3">
    <name type="scientific">Marivirga arenosa</name>
    <dbReference type="NCBI Taxonomy" id="3059076"/>
    <lineage>
        <taxon>Bacteria</taxon>
        <taxon>Pseudomonadati</taxon>
        <taxon>Bacteroidota</taxon>
        <taxon>Cytophagia</taxon>
        <taxon>Cytophagales</taxon>
        <taxon>Marivirgaceae</taxon>
        <taxon>Marivirga</taxon>
    </lineage>
</organism>
<keyword evidence="4" id="KW-1185">Reference proteome</keyword>
<evidence type="ECO:0000256" key="1">
    <source>
        <dbReference type="SAM" id="Coils"/>
    </source>
</evidence>
<evidence type="ECO:0000313" key="4">
    <source>
        <dbReference type="Proteomes" id="UP001244443"/>
    </source>
</evidence>
<name>A0AA51ZW84_9BACT</name>
<dbReference type="Proteomes" id="UP001244443">
    <property type="component" value="Chromosome"/>
</dbReference>
<dbReference type="EMBL" id="CP129970">
    <property type="protein sequence ID" value="WMN07838.1"/>
    <property type="molecule type" value="Genomic_DNA"/>
</dbReference>
<dbReference type="AlphaFoldDB" id="A0AA51ZW84"/>
<reference evidence="3 4" key="1">
    <citation type="submission" date="2023-08" db="EMBL/GenBank/DDBJ databases">
        <title>Comparative genomics and taxonomic characterization of three novel marine species of genus Marivirga.</title>
        <authorList>
            <person name="Muhammad N."/>
            <person name="Kim S.-G."/>
        </authorList>
    </citation>
    <scope>NUCLEOTIDE SEQUENCE</scope>
    <source>
        <strain evidence="2 4">ABR2-2</strain>
        <strain evidence="3">BKB1-2</strain>
    </source>
</reference>
<accession>A0AA51ZW84</accession>
<dbReference type="EMBL" id="CP129968">
    <property type="protein sequence ID" value="WNB17928.1"/>
    <property type="molecule type" value="Genomic_DNA"/>
</dbReference>
<protein>
    <submittedName>
        <fullName evidence="3">Uncharacterized protein</fullName>
    </submittedName>
</protein>
<dbReference type="RefSeq" id="WP_308358116.1">
    <property type="nucleotide sequence ID" value="NZ_CP129970.2"/>
</dbReference>
<dbReference type="KEGG" id="marp:QYS47_28595"/>
<sequence>MFIFTFAIKKNLIDMLKGILLPFILLFSISPLFAQYQTVGSAHNLLGVDVEGYEVDLPFSKEKAQNSWKEYAKDFGRSEDTQNHKTYQTTFRTDIYVEEVLIFSQITGNTEKSVLWMGIDPQGIPKEIYPELQKAVEEFVYNFNLKMRTDLAQKKIDESEQAATYLSKEFEDLKRDERKNQKNYERTNEKILEYEQELKELRNDSTQYVQTLENLKNSIDSLYSEIEKVKSVVEVYKEKLKEIN</sequence>
<evidence type="ECO:0000313" key="2">
    <source>
        <dbReference type="EMBL" id="WMN07838.1"/>
    </source>
</evidence>
<keyword evidence="1" id="KW-0175">Coiled coil</keyword>